<evidence type="ECO:0000256" key="5">
    <source>
        <dbReference type="ARBA" id="ARBA00023136"/>
    </source>
</evidence>
<feature type="compositionally biased region" description="Basic residues" evidence="6">
    <location>
        <begin position="1"/>
        <end position="11"/>
    </location>
</feature>
<feature type="compositionally biased region" description="Basic and acidic residues" evidence="6">
    <location>
        <begin position="83"/>
        <end position="116"/>
    </location>
</feature>
<feature type="region of interest" description="Disordered" evidence="6">
    <location>
        <begin position="1"/>
        <end position="486"/>
    </location>
</feature>
<dbReference type="PANTHER" id="PTHR23513:SF6">
    <property type="entry name" value="MAJOR FACILITATOR SUPERFAMILY ASSOCIATED DOMAIN-CONTAINING PROTEIN"/>
    <property type="match status" value="1"/>
</dbReference>
<feature type="compositionally biased region" description="Low complexity" evidence="6">
    <location>
        <begin position="444"/>
        <end position="484"/>
    </location>
</feature>
<dbReference type="InterPro" id="IPR011701">
    <property type="entry name" value="MFS"/>
</dbReference>
<feature type="compositionally biased region" description="Basic and acidic residues" evidence="6">
    <location>
        <begin position="278"/>
        <end position="303"/>
    </location>
</feature>
<feature type="transmembrane region" description="Helical" evidence="7">
    <location>
        <begin position="591"/>
        <end position="610"/>
    </location>
</feature>
<evidence type="ECO:0000313" key="8">
    <source>
        <dbReference type="EMBL" id="QEV36793.1"/>
    </source>
</evidence>
<feature type="transmembrane region" description="Helical" evidence="7">
    <location>
        <begin position="870"/>
        <end position="890"/>
    </location>
</feature>
<reference evidence="8 9" key="1">
    <citation type="submission" date="2017-09" db="EMBL/GenBank/DDBJ databases">
        <authorList>
            <person name="Lee N."/>
            <person name="Cho B.-K."/>
        </authorList>
    </citation>
    <scope>NUCLEOTIDE SEQUENCE [LARGE SCALE GENOMIC DNA]</scope>
    <source>
        <strain evidence="8 9">ATCC 19740</strain>
    </source>
</reference>
<accession>A0ABX6BN96</accession>
<feature type="transmembrane region" description="Helical" evidence="7">
    <location>
        <begin position="535"/>
        <end position="555"/>
    </location>
</feature>
<dbReference type="EMBL" id="CP023693">
    <property type="protein sequence ID" value="QEV36793.1"/>
    <property type="molecule type" value="Genomic_DNA"/>
</dbReference>
<feature type="compositionally biased region" description="Basic residues" evidence="6">
    <location>
        <begin position="357"/>
        <end position="406"/>
    </location>
</feature>
<protein>
    <submittedName>
        <fullName evidence="8">MFS transporter</fullName>
    </submittedName>
</protein>
<organism evidence="8 9">
    <name type="scientific">Streptomyces cinereoruber</name>
    <dbReference type="NCBI Taxonomy" id="67260"/>
    <lineage>
        <taxon>Bacteria</taxon>
        <taxon>Bacillati</taxon>
        <taxon>Actinomycetota</taxon>
        <taxon>Actinomycetes</taxon>
        <taxon>Kitasatosporales</taxon>
        <taxon>Streptomycetaceae</taxon>
        <taxon>Streptomyces</taxon>
    </lineage>
</organism>
<feature type="compositionally biased region" description="Basic residues" evidence="6">
    <location>
        <begin position="224"/>
        <end position="251"/>
    </location>
</feature>
<feature type="compositionally biased region" description="Basic residues" evidence="6">
    <location>
        <begin position="43"/>
        <end position="70"/>
    </location>
</feature>
<name>A0ABX6BN96_9ACTN</name>
<evidence type="ECO:0000256" key="4">
    <source>
        <dbReference type="ARBA" id="ARBA00022989"/>
    </source>
</evidence>
<evidence type="ECO:0000256" key="1">
    <source>
        <dbReference type="ARBA" id="ARBA00004651"/>
    </source>
</evidence>
<feature type="transmembrane region" description="Helical" evidence="7">
    <location>
        <begin position="844"/>
        <end position="864"/>
    </location>
</feature>
<evidence type="ECO:0000256" key="7">
    <source>
        <dbReference type="SAM" id="Phobius"/>
    </source>
</evidence>
<keyword evidence="4 7" id="KW-1133">Transmembrane helix</keyword>
<keyword evidence="2" id="KW-1003">Cell membrane</keyword>
<dbReference type="InterPro" id="IPR036259">
    <property type="entry name" value="MFS_trans_sf"/>
</dbReference>
<feature type="compositionally biased region" description="Low complexity" evidence="6">
    <location>
        <begin position="33"/>
        <end position="42"/>
    </location>
</feature>
<evidence type="ECO:0000256" key="6">
    <source>
        <dbReference type="SAM" id="MobiDB-lite"/>
    </source>
</evidence>
<evidence type="ECO:0000256" key="3">
    <source>
        <dbReference type="ARBA" id="ARBA00022692"/>
    </source>
</evidence>
<feature type="compositionally biased region" description="Basic and acidic residues" evidence="6">
    <location>
        <begin position="163"/>
        <end position="174"/>
    </location>
</feature>
<sequence length="919" mass="100591">MVPLRRRRRRGPQPPRLPQRRGRHRPRTRPQRPLRAPQVRPRAPLRRRPARLRQGRRHERHPGRPGAARRGRGDPAAVPRRPLPRDRRLPPHGAEHRHLARRLADGRVRPRPDQGRGVRRLRRRRGPGLPRPAGPHHRRTASPGPLPRRDRAPAARHHRLARRLREVQVLDGVRRPRLQGPRLRPGRLPPRGLHLRGRQGRVRRAARRRRLPPVPARRDAGRAPHVRPRQPAPGRRRGRTGRAVRLARLRAVRQQGQPRHAQRRAQPGRPHRGGARPRRPDPALDPLRPRREGHLRGREDRPPAVRRRQQGPPGPQADAALRRRRRHPRLDHRPEGVGGEAAPGRRRPLRPPAPPAPHHRAVPLRGRRHHRGHGRRLRHPHGRREVRRHPGPRRHRPGRRHRQHAARRPDRLRLPRGRPGLRRGGSVTGSQDSHDAHDPHDANGSDSLNGSNGSTGSSGSTGPADPTGSAGPAAPGDGAPAAAGGRERGALWRDAEFMKFWTGEGISQIGAQVTTLALPLTAVLTLDASSSQVGLVNAASYAPFLLVTLLVGVWVDRVRRRPLMITANVGRALLVTAVPLLAVADLLRIEFVYVAALLIGALTVVFDVAYQSYLPTLIGKEHLVEGNSKLQGTSSLAQIGGPGLAGLLIGWVTAPYALLINGASYLVSVVTLLAVRRPEPPPVVPERRTGLWKSVGDGIRIIRDSAHLRACALQSGLYNFCWMSLQTVFVLYAARRLDLSPGTIGLLLGTGAVGSLGGSLVARSLKRAMGLGPAILGALVLCCAAPVIIPLAPANDGILTLVLFVAAFALIGAGGTMANIHIISLRQSITPDDLLGRMNAGYRFVSWGMLPLGALAGGWLGDLIGLRETLFVTAGAFLSAVLVVLLSPVWRLKDFPPQIGAEPDGPGEPEESEKTAVRS</sequence>
<feature type="transmembrane region" description="Helical" evidence="7">
    <location>
        <begin position="774"/>
        <end position="792"/>
    </location>
</feature>
<dbReference type="PANTHER" id="PTHR23513">
    <property type="entry name" value="INTEGRAL MEMBRANE EFFLUX PROTEIN-RELATED"/>
    <property type="match status" value="1"/>
</dbReference>
<dbReference type="Gene3D" id="1.20.1250.20">
    <property type="entry name" value="MFS general substrate transporter like domains"/>
    <property type="match status" value="1"/>
</dbReference>
<keyword evidence="3 7" id="KW-0812">Transmembrane</keyword>
<feature type="compositionally biased region" description="Low complexity" evidence="6">
    <location>
        <begin position="71"/>
        <end position="80"/>
    </location>
</feature>
<keyword evidence="5 7" id="KW-0472">Membrane</keyword>
<feature type="compositionally biased region" description="Basic and acidic residues" evidence="6">
    <location>
        <begin position="432"/>
        <end position="443"/>
    </location>
</feature>
<evidence type="ECO:0000313" key="9">
    <source>
        <dbReference type="Proteomes" id="UP000326029"/>
    </source>
</evidence>
<feature type="compositionally biased region" description="Basic residues" evidence="6">
    <location>
        <begin position="18"/>
        <end position="32"/>
    </location>
</feature>
<feature type="transmembrane region" description="Helical" evidence="7">
    <location>
        <begin position="717"/>
        <end position="734"/>
    </location>
</feature>
<feature type="compositionally biased region" description="Basic residues" evidence="6">
    <location>
        <begin position="117"/>
        <end position="126"/>
    </location>
</feature>
<feature type="transmembrane region" description="Helical" evidence="7">
    <location>
        <begin position="656"/>
        <end position="675"/>
    </location>
</feature>
<feature type="transmembrane region" description="Helical" evidence="7">
    <location>
        <begin position="798"/>
        <end position="823"/>
    </location>
</feature>
<proteinExistence type="predicted"/>
<dbReference type="CDD" id="cd06173">
    <property type="entry name" value="MFS_MefA_like"/>
    <property type="match status" value="1"/>
</dbReference>
<dbReference type="Proteomes" id="UP000326029">
    <property type="component" value="Chromosome"/>
</dbReference>
<dbReference type="Pfam" id="PF07690">
    <property type="entry name" value="MFS_1"/>
    <property type="match status" value="1"/>
</dbReference>
<gene>
    <name evidence="8" type="ORF">CP977_12245</name>
</gene>
<evidence type="ECO:0000256" key="2">
    <source>
        <dbReference type="ARBA" id="ARBA00022475"/>
    </source>
</evidence>
<comment type="subcellular location">
    <subcellularLocation>
        <location evidence="1">Cell membrane</location>
        <topology evidence="1">Multi-pass membrane protein</topology>
    </subcellularLocation>
</comment>
<feature type="region of interest" description="Disordered" evidence="6">
    <location>
        <begin position="898"/>
        <end position="919"/>
    </location>
</feature>
<feature type="transmembrane region" description="Helical" evidence="7">
    <location>
        <begin position="740"/>
        <end position="762"/>
    </location>
</feature>
<keyword evidence="9" id="KW-1185">Reference proteome</keyword>
<feature type="compositionally biased region" description="Basic residues" evidence="6">
    <location>
        <begin position="193"/>
        <end position="211"/>
    </location>
</feature>
<dbReference type="SUPFAM" id="SSF103473">
    <property type="entry name" value="MFS general substrate transporter"/>
    <property type="match status" value="1"/>
</dbReference>